<organism evidence="3">
    <name type="scientific">hydrothermal vent metagenome</name>
    <dbReference type="NCBI Taxonomy" id="652676"/>
    <lineage>
        <taxon>unclassified sequences</taxon>
        <taxon>metagenomes</taxon>
        <taxon>ecological metagenomes</taxon>
    </lineage>
</organism>
<evidence type="ECO:0000256" key="1">
    <source>
        <dbReference type="SAM" id="MobiDB-lite"/>
    </source>
</evidence>
<feature type="domain" description="PpiC" evidence="2">
    <location>
        <begin position="133"/>
        <end position="235"/>
    </location>
</feature>
<dbReference type="PROSITE" id="PS01096">
    <property type="entry name" value="PPIC_PPIASE_1"/>
    <property type="match status" value="1"/>
</dbReference>
<evidence type="ECO:0000259" key="2">
    <source>
        <dbReference type="PROSITE" id="PS50198"/>
    </source>
</evidence>
<dbReference type="EC" id="5.2.1.8" evidence="3"/>
<dbReference type="InterPro" id="IPR000297">
    <property type="entry name" value="PPIase_PpiC"/>
</dbReference>
<dbReference type="SUPFAM" id="SSF54534">
    <property type="entry name" value="FKBP-like"/>
    <property type="match status" value="1"/>
</dbReference>
<feature type="compositionally biased region" description="Polar residues" evidence="1">
    <location>
        <begin position="1"/>
        <end position="12"/>
    </location>
</feature>
<dbReference type="PANTHER" id="PTHR47245">
    <property type="entry name" value="PEPTIDYLPROLYL ISOMERASE"/>
    <property type="match status" value="1"/>
</dbReference>
<dbReference type="PANTHER" id="PTHR47245:SF2">
    <property type="entry name" value="PEPTIDYL-PROLYL CIS-TRANS ISOMERASE HP_0175-RELATED"/>
    <property type="match status" value="1"/>
</dbReference>
<keyword evidence="3" id="KW-0413">Isomerase</keyword>
<dbReference type="InterPro" id="IPR023058">
    <property type="entry name" value="PPIase_PpiC_CS"/>
</dbReference>
<sequence length="291" mass="31596">MVNLINTSSSPLPSGKVKVPHPPKPDSTPPILVNGVKIEFEAIGAETQLHPAKTPGEAYREAVRALVVRELLVQEAAAKNIVAKPEQYDSGHSEMAADAAIRQLLELEIKTPEADEAACKTYYEANRNKFCSETIYEAKHILFAAPISDQKARREAMLAAKQVIKQLDENPSRFGELALAHSACPSKEQGGSLGQLTKGSTVAEFEEVLFELDPGQMSSAPVASQFGYHVILLERIIKGEQLPFEAVKTRIGAWLEASSWSRAVSQYISLLAGRAEIEGFDMGGSDTPLVQ</sequence>
<dbReference type="GO" id="GO:0003755">
    <property type="term" value="F:peptidyl-prolyl cis-trans isomerase activity"/>
    <property type="evidence" value="ECO:0007669"/>
    <property type="project" value="UniProtKB-EC"/>
</dbReference>
<dbReference type="InterPro" id="IPR046357">
    <property type="entry name" value="PPIase_dom_sf"/>
</dbReference>
<evidence type="ECO:0000313" key="3">
    <source>
        <dbReference type="EMBL" id="VAW21055.1"/>
    </source>
</evidence>
<gene>
    <name evidence="3" type="ORF">MNBD_ALPHA12-1579</name>
</gene>
<dbReference type="EMBL" id="UOEO01000155">
    <property type="protein sequence ID" value="VAW21055.1"/>
    <property type="molecule type" value="Genomic_DNA"/>
</dbReference>
<dbReference type="Gene3D" id="3.10.50.40">
    <property type="match status" value="1"/>
</dbReference>
<dbReference type="InterPro" id="IPR050245">
    <property type="entry name" value="PrsA_foldase"/>
</dbReference>
<dbReference type="Pfam" id="PF00639">
    <property type="entry name" value="Rotamase"/>
    <property type="match status" value="1"/>
</dbReference>
<protein>
    <submittedName>
        <fullName evidence="3">Peptidyl-prolyl cis-trans isomerase PpiD</fullName>
        <ecNumber evidence="3">5.2.1.8</ecNumber>
    </submittedName>
</protein>
<feature type="region of interest" description="Disordered" evidence="1">
    <location>
        <begin position="1"/>
        <end position="29"/>
    </location>
</feature>
<accession>A0A3B0TQZ3</accession>
<dbReference type="PROSITE" id="PS50198">
    <property type="entry name" value="PPIC_PPIASE_2"/>
    <property type="match status" value="1"/>
</dbReference>
<reference evidence="3" key="1">
    <citation type="submission" date="2018-06" db="EMBL/GenBank/DDBJ databases">
        <authorList>
            <person name="Zhirakovskaya E."/>
        </authorList>
    </citation>
    <scope>NUCLEOTIDE SEQUENCE</scope>
</reference>
<dbReference type="InterPro" id="IPR027304">
    <property type="entry name" value="Trigger_fact/SurA_dom_sf"/>
</dbReference>
<name>A0A3B0TQZ3_9ZZZZ</name>
<dbReference type="AlphaFoldDB" id="A0A3B0TQZ3"/>
<dbReference type="SUPFAM" id="SSF109998">
    <property type="entry name" value="Triger factor/SurA peptide-binding domain-like"/>
    <property type="match status" value="1"/>
</dbReference>
<proteinExistence type="predicted"/>